<dbReference type="Gene3D" id="3.40.30.10">
    <property type="entry name" value="Glutaredoxin"/>
    <property type="match status" value="1"/>
</dbReference>
<feature type="chain" id="PRO_5011595823" evidence="1">
    <location>
        <begin position="19"/>
        <end position="248"/>
    </location>
</feature>
<name>A0A1I5PQQ5_9SPHN</name>
<feature type="domain" description="Thioredoxin-like fold" evidence="2">
    <location>
        <begin position="57"/>
        <end position="239"/>
    </location>
</feature>
<evidence type="ECO:0000256" key="1">
    <source>
        <dbReference type="SAM" id="SignalP"/>
    </source>
</evidence>
<dbReference type="Proteomes" id="UP000199331">
    <property type="component" value="Unassembled WGS sequence"/>
</dbReference>
<dbReference type="OrthoDB" id="8478320at2"/>
<reference evidence="4" key="1">
    <citation type="submission" date="2016-10" db="EMBL/GenBank/DDBJ databases">
        <authorList>
            <person name="Varghese N."/>
            <person name="Submissions S."/>
        </authorList>
    </citation>
    <scope>NUCLEOTIDE SEQUENCE [LARGE SCALE GENOMIC DNA]</scope>
    <source>
        <strain evidence="4">CGMCC 1.7715</strain>
    </source>
</reference>
<dbReference type="PROSITE" id="PS51257">
    <property type="entry name" value="PROKAR_LIPOPROTEIN"/>
    <property type="match status" value="1"/>
</dbReference>
<dbReference type="STRING" id="604088.SAMN04488060_2584"/>
<keyword evidence="1" id="KW-0732">Signal</keyword>
<proteinExistence type="predicted"/>
<evidence type="ECO:0000313" key="4">
    <source>
        <dbReference type="Proteomes" id="UP000199331"/>
    </source>
</evidence>
<dbReference type="EMBL" id="FOWZ01000004">
    <property type="protein sequence ID" value="SFP36458.1"/>
    <property type="molecule type" value="Genomic_DNA"/>
</dbReference>
<feature type="signal peptide" evidence="1">
    <location>
        <begin position="1"/>
        <end position="18"/>
    </location>
</feature>
<dbReference type="Pfam" id="PF13462">
    <property type="entry name" value="Thioredoxin_4"/>
    <property type="match status" value="1"/>
</dbReference>
<sequence>MKTSLRLAVLAPFALTLAACGDTTDEAGTGSLEGEAIAAIPAPEGTSWLEVASKTDNGGFVIGNPDAPLKLVEFASHTCGACAYFAENGSAPLQQDYVDTGVVSYEIRPLLRDPIDVTISTLAQCGAPESFHALSDQAWASLASFYENLEANPSAYEAAMQAAPEQRFLLLAQAAGLVDFFAARGLSADQARTCLTNAEGIEAIATASRTAAEELNVTGTPTFFLNGQRLDGNQWAQVEPILQRAGAR</sequence>
<keyword evidence="4" id="KW-1185">Reference proteome</keyword>
<dbReference type="SUPFAM" id="SSF52833">
    <property type="entry name" value="Thioredoxin-like"/>
    <property type="match status" value="1"/>
</dbReference>
<evidence type="ECO:0000313" key="3">
    <source>
        <dbReference type="EMBL" id="SFP36458.1"/>
    </source>
</evidence>
<dbReference type="InterPro" id="IPR012336">
    <property type="entry name" value="Thioredoxin-like_fold"/>
</dbReference>
<dbReference type="GO" id="GO:0016853">
    <property type="term" value="F:isomerase activity"/>
    <property type="evidence" value="ECO:0007669"/>
    <property type="project" value="UniProtKB-KW"/>
</dbReference>
<keyword evidence="3" id="KW-0413">Isomerase</keyword>
<evidence type="ECO:0000259" key="2">
    <source>
        <dbReference type="Pfam" id="PF13462"/>
    </source>
</evidence>
<organism evidence="3 4">
    <name type="scientific">Qipengyuania nanhaisediminis</name>
    <dbReference type="NCBI Taxonomy" id="604088"/>
    <lineage>
        <taxon>Bacteria</taxon>
        <taxon>Pseudomonadati</taxon>
        <taxon>Pseudomonadota</taxon>
        <taxon>Alphaproteobacteria</taxon>
        <taxon>Sphingomonadales</taxon>
        <taxon>Erythrobacteraceae</taxon>
        <taxon>Qipengyuania</taxon>
    </lineage>
</organism>
<dbReference type="RefSeq" id="WP_090482480.1">
    <property type="nucleotide sequence ID" value="NZ_FOWZ01000004.1"/>
</dbReference>
<gene>
    <name evidence="3" type="ORF">SAMN04488060_2584</name>
</gene>
<protein>
    <submittedName>
        <fullName evidence="3">Protein-disulfide isomerase</fullName>
    </submittedName>
</protein>
<accession>A0A1I5PQQ5</accession>
<dbReference type="Gene3D" id="1.10.40.110">
    <property type="match status" value="1"/>
</dbReference>
<dbReference type="InterPro" id="IPR036249">
    <property type="entry name" value="Thioredoxin-like_sf"/>
</dbReference>
<dbReference type="AlphaFoldDB" id="A0A1I5PQQ5"/>